<dbReference type="InterPro" id="IPR036388">
    <property type="entry name" value="WH-like_DNA-bd_sf"/>
</dbReference>
<dbReference type="InterPro" id="IPR037401">
    <property type="entry name" value="SnoaL-like"/>
</dbReference>
<keyword evidence="10" id="KW-1185">Reference proteome</keyword>
<evidence type="ECO:0000256" key="3">
    <source>
        <dbReference type="ARBA" id="ARBA00023015"/>
    </source>
</evidence>
<protein>
    <submittedName>
        <fullName evidence="9">Sigma-70 family RNA polymerase sigma factor</fullName>
    </submittedName>
</protein>
<comment type="similarity">
    <text evidence="1">Belongs to the sigma-70 factor family. ECF subfamily.</text>
</comment>
<keyword evidence="3" id="KW-0805">Transcription regulation</keyword>
<evidence type="ECO:0000313" key="10">
    <source>
        <dbReference type="Proteomes" id="UP001500483"/>
    </source>
</evidence>
<dbReference type="SUPFAM" id="SSF54427">
    <property type="entry name" value="NTF2-like"/>
    <property type="match status" value="1"/>
</dbReference>
<dbReference type="Pfam" id="PF08281">
    <property type="entry name" value="Sigma70_r4_2"/>
    <property type="match status" value="1"/>
</dbReference>
<dbReference type="Gene3D" id="1.10.10.10">
    <property type="entry name" value="Winged helix-like DNA-binding domain superfamily/Winged helix DNA-binding domain"/>
    <property type="match status" value="1"/>
</dbReference>
<evidence type="ECO:0000259" key="7">
    <source>
        <dbReference type="Pfam" id="PF08281"/>
    </source>
</evidence>
<feature type="domain" description="RNA polymerase sigma factor 70 region 4 type 2" evidence="7">
    <location>
        <begin position="110"/>
        <end position="162"/>
    </location>
</feature>
<feature type="domain" description="RNA polymerase sigma-70 region 2" evidence="6">
    <location>
        <begin position="12"/>
        <end position="74"/>
    </location>
</feature>
<keyword evidence="4" id="KW-0731">Sigma factor</keyword>
<reference evidence="10" key="1">
    <citation type="journal article" date="2019" name="Int. J. Syst. Evol. Microbiol.">
        <title>The Global Catalogue of Microorganisms (GCM) 10K type strain sequencing project: providing services to taxonomists for standard genome sequencing and annotation.</title>
        <authorList>
            <consortium name="The Broad Institute Genomics Platform"/>
            <consortium name="The Broad Institute Genome Sequencing Center for Infectious Disease"/>
            <person name="Wu L."/>
            <person name="Ma J."/>
        </authorList>
    </citation>
    <scope>NUCLEOTIDE SEQUENCE [LARGE SCALE GENOMIC DNA]</scope>
    <source>
        <strain evidence="10">JCM 9687</strain>
    </source>
</reference>
<dbReference type="InterPro" id="IPR013324">
    <property type="entry name" value="RNA_pol_sigma_r3/r4-like"/>
</dbReference>
<accession>A0ABP6RWN9</accession>
<evidence type="ECO:0000256" key="1">
    <source>
        <dbReference type="ARBA" id="ARBA00010641"/>
    </source>
</evidence>
<sequence>MANAGPELAAEFDAHRARLVALAYRLTGGLADAEDAVQEAWLRLAREPGEIRDLGAWLSTVVGRLCLDKVRSAAHRRERYVGPWLPEPVVSPLGAPDPQDVVAGREELRMAALRLLHELPAEQRFAFVLHDGFQVPFGEIADLLGCPAATARQYASRARRSLAEGTPPRAPLPRQQEVVDRFMAAVTSGDVAELTRLLHPRAALYGDGGGQASTARRPVVGADKISRFLLGLVAKYGTASLAGSFPVLVNGDLGVFVPGDPDDPTGRTSFRRVLVFTVAGDRIAELHDLVSPDKLAHLDPAAFDS</sequence>
<dbReference type="InterPro" id="IPR032710">
    <property type="entry name" value="NTF2-like_dom_sf"/>
</dbReference>
<dbReference type="PANTHER" id="PTHR30173:SF36">
    <property type="entry name" value="ECF RNA POLYMERASE SIGMA FACTOR SIGJ"/>
    <property type="match status" value="1"/>
</dbReference>
<evidence type="ECO:0000259" key="6">
    <source>
        <dbReference type="Pfam" id="PF04542"/>
    </source>
</evidence>
<evidence type="ECO:0000259" key="8">
    <source>
        <dbReference type="Pfam" id="PF12680"/>
    </source>
</evidence>
<dbReference type="EMBL" id="BAAAYK010000038">
    <property type="protein sequence ID" value="GAA3362006.1"/>
    <property type="molecule type" value="Genomic_DNA"/>
</dbReference>
<proteinExistence type="inferred from homology"/>
<keyword evidence="5" id="KW-0804">Transcription</keyword>
<dbReference type="NCBIfam" id="NF007214">
    <property type="entry name" value="PRK09636.1"/>
    <property type="match status" value="1"/>
</dbReference>
<feature type="domain" description="SnoaL-like" evidence="8">
    <location>
        <begin position="179"/>
        <end position="285"/>
    </location>
</feature>
<dbReference type="InterPro" id="IPR014284">
    <property type="entry name" value="RNA_pol_sigma-70_dom"/>
</dbReference>
<comment type="subunit">
    <text evidence="2">Interacts transiently with the RNA polymerase catalytic core formed by RpoA, RpoB, RpoC and RpoZ (2 alpha, 1 beta, 1 beta' and 1 omega subunit) to form the RNA polymerase holoenzyme that can initiate transcription.</text>
</comment>
<dbReference type="InterPro" id="IPR007627">
    <property type="entry name" value="RNA_pol_sigma70_r2"/>
</dbReference>
<dbReference type="Pfam" id="PF04542">
    <property type="entry name" value="Sigma70_r2"/>
    <property type="match status" value="1"/>
</dbReference>
<comment type="caution">
    <text evidence="9">The sequence shown here is derived from an EMBL/GenBank/DDBJ whole genome shotgun (WGS) entry which is preliminary data.</text>
</comment>
<dbReference type="InterPro" id="IPR013249">
    <property type="entry name" value="RNA_pol_sigma70_r4_t2"/>
</dbReference>
<name>A0ABP6RWN9_9PSEU</name>
<evidence type="ECO:0000256" key="5">
    <source>
        <dbReference type="ARBA" id="ARBA00023163"/>
    </source>
</evidence>
<dbReference type="SUPFAM" id="SSF88946">
    <property type="entry name" value="Sigma2 domain of RNA polymerase sigma factors"/>
    <property type="match status" value="1"/>
</dbReference>
<dbReference type="Pfam" id="PF12680">
    <property type="entry name" value="SnoaL_2"/>
    <property type="match status" value="1"/>
</dbReference>
<evidence type="ECO:0000256" key="4">
    <source>
        <dbReference type="ARBA" id="ARBA00023082"/>
    </source>
</evidence>
<dbReference type="SUPFAM" id="SSF88659">
    <property type="entry name" value="Sigma3 and sigma4 domains of RNA polymerase sigma factors"/>
    <property type="match status" value="1"/>
</dbReference>
<dbReference type="InterPro" id="IPR013325">
    <property type="entry name" value="RNA_pol_sigma_r2"/>
</dbReference>
<dbReference type="Proteomes" id="UP001500483">
    <property type="component" value="Unassembled WGS sequence"/>
</dbReference>
<dbReference type="Gene3D" id="3.10.450.50">
    <property type="match status" value="1"/>
</dbReference>
<dbReference type="InterPro" id="IPR052704">
    <property type="entry name" value="ECF_Sigma-70_Domain"/>
</dbReference>
<gene>
    <name evidence="9" type="ORF">GCM10020366_48220</name>
</gene>
<dbReference type="RefSeq" id="WP_344929603.1">
    <property type="nucleotide sequence ID" value="NZ_BAAAYK010000038.1"/>
</dbReference>
<organism evidence="9 10">
    <name type="scientific">Saccharopolyspora gregorii</name>
    <dbReference type="NCBI Taxonomy" id="33914"/>
    <lineage>
        <taxon>Bacteria</taxon>
        <taxon>Bacillati</taxon>
        <taxon>Actinomycetota</taxon>
        <taxon>Actinomycetes</taxon>
        <taxon>Pseudonocardiales</taxon>
        <taxon>Pseudonocardiaceae</taxon>
        <taxon>Saccharopolyspora</taxon>
    </lineage>
</organism>
<dbReference type="NCBIfam" id="TIGR02937">
    <property type="entry name" value="sigma70-ECF"/>
    <property type="match status" value="1"/>
</dbReference>
<evidence type="ECO:0000256" key="2">
    <source>
        <dbReference type="ARBA" id="ARBA00011344"/>
    </source>
</evidence>
<evidence type="ECO:0000313" key="9">
    <source>
        <dbReference type="EMBL" id="GAA3362006.1"/>
    </source>
</evidence>
<dbReference type="Gene3D" id="1.10.1740.10">
    <property type="match status" value="1"/>
</dbReference>
<dbReference type="PANTHER" id="PTHR30173">
    <property type="entry name" value="SIGMA 19 FACTOR"/>
    <property type="match status" value="1"/>
</dbReference>